<sequence>MTATAVRSFSPTVPRPRRPVDAAPVSTAAPVRSRAAAYQRVLHQLVRRELRTLADLAGWAPDGECARTGTLGCHAGLVSRVLLHHHAVEREALWPALLRAVPDAERAAAETAVSEWTLACSRIDARLRDLDTTARQWAVAGTAPARLAFARACRALADDVDAQTTAEEETLLPLLDRHLTDAGWTAISRTVRCGLPARQRLLVLGLALEDACAGDRARLLHGVPRGTRLAWRLYGEGRFRASVVRLRGAPPAA</sequence>
<evidence type="ECO:0000259" key="2">
    <source>
        <dbReference type="Pfam" id="PF01814"/>
    </source>
</evidence>
<feature type="region of interest" description="Disordered" evidence="1">
    <location>
        <begin position="1"/>
        <end position="23"/>
    </location>
</feature>
<evidence type="ECO:0000313" key="4">
    <source>
        <dbReference type="Proteomes" id="UP000292507"/>
    </source>
</evidence>
<dbReference type="OrthoDB" id="5197650at2"/>
<dbReference type="RefSeq" id="WP_104527952.1">
    <property type="nucleotide sequence ID" value="NZ_POQT01000009.1"/>
</dbReference>
<dbReference type="Gene3D" id="1.20.120.520">
    <property type="entry name" value="nmb1532 protein domain like"/>
    <property type="match status" value="1"/>
</dbReference>
<dbReference type="EMBL" id="SHKV01000001">
    <property type="protein sequence ID" value="RZU32532.1"/>
    <property type="molecule type" value="Genomic_DNA"/>
</dbReference>
<proteinExistence type="predicted"/>
<dbReference type="Proteomes" id="UP000292507">
    <property type="component" value="Unassembled WGS sequence"/>
</dbReference>
<dbReference type="Pfam" id="PF01814">
    <property type="entry name" value="Hemerythrin"/>
    <property type="match status" value="1"/>
</dbReference>
<accession>A0A4Q7Y6E2</accession>
<protein>
    <submittedName>
        <fullName evidence="3">Hemerythrin HHE cation binding domain-containing protein</fullName>
    </submittedName>
</protein>
<dbReference type="CDD" id="cd12108">
    <property type="entry name" value="Hr-like"/>
    <property type="match status" value="1"/>
</dbReference>
<organism evidence="3 4">
    <name type="scientific">Blastococcus saxobsidens</name>
    <dbReference type="NCBI Taxonomy" id="138336"/>
    <lineage>
        <taxon>Bacteria</taxon>
        <taxon>Bacillati</taxon>
        <taxon>Actinomycetota</taxon>
        <taxon>Actinomycetes</taxon>
        <taxon>Geodermatophilales</taxon>
        <taxon>Geodermatophilaceae</taxon>
        <taxon>Blastococcus</taxon>
    </lineage>
</organism>
<evidence type="ECO:0000313" key="3">
    <source>
        <dbReference type="EMBL" id="RZU32532.1"/>
    </source>
</evidence>
<dbReference type="AlphaFoldDB" id="A0A4Q7Y6E2"/>
<evidence type="ECO:0000256" key="1">
    <source>
        <dbReference type="SAM" id="MobiDB-lite"/>
    </source>
</evidence>
<name>A0A4Q7Y6E2_9ACTN</name>
<reference evidence="3 4" key="1">
    <citation type="submission" date="2019-02" db="EMBL/GenBank/DDBJ databases">
        <title>Sequencing the genomes of 1000 actinobacteria strains.</title>
        <authorList>
            <person name="Klenk H.-P."/>
        </authorList>
    </citation>
    <scope>NUCLEOTIDE SEQUENCE [LARGE SCALE GENOMIC DNA]</scope>
    <source>
        <strain evidence="3 4">DSM 44509</strain>
    </source>
</reference>
<gene>
    <name evidence="3" type="ORF">BKA19_2227</name>
</gene>
<feature type="domain" description="Hemerythrin-like" evidence="2">
    <location>
        <begin position="43"/>
        <end position="175"/>
    </location>
</feature>
<comment type="caution">
    <text evidence="3">The sequence shown here is derived from an EMBL/GenBank/DDBJ whole genome shotgun (WGS) entry which is preliminary data.</text>
</comment>
<feature type="compositionally biased region" description="Low complexity" evidence="1">
    <location>
        <begin position="1"/>
        <end position="12"/>
    </location>
</feature>
<dbReference type="InterPro" id="IPR012312">
    <property type="entry name" value="Hemerythrin-like"/>
</dbReference>
<keyword evidence="4" id="KW-1185">Reference proteome</keyword>